<protein>
    <recommendedName>
        <fullName evidence="3">Transposase</fullName>
    </recommendedName>
</protein>
<accession>A0ABN2B9M7</accession>
<evidence type="ECO:0000313" key="2">
    <source>
        <dbReference type="Proteomes" id="UP001501470"/>
    </source>
</evidence>
<comment type="caution">
    <text evidence="1">The sequence shown here is derived from an EMBL/GenBank/DDBJ whole genome shotgun (WGS) entry which is preliminary data.</text>
</comment>
<gene>
    <name evidence="1" type="ORF">GCM10009827_062600</name>
</gene>
<evidence type="ECO:0000313" key="1">
    <source>
        <dbReference type="EMBL" id="GAA1535742.1"/>
    </source>
</evidence>
<organism evidence="1 2">
    <name type="scientific">Dactylosporangium maewongense</name>
    <dbReference type="NCBI Taxonomy" id="634393"/>
    <lineage>
        <taxon>Bacteria</taxon>
        <taxon>Bacillati</taxon>
        <taxon>Actinomycetota</taxon>
        <taxon>Actinomycetes</taxon>
        <taxon>Micromonosporales</taxon>
        <taxon>Micromonosporaceae</taxon>
        <taxon>Dactylosporangium</taxon>
    </lineage>
</organism>
<name>A0ABN2B9M7_9ACTN</name>
<dbReference type="EMBL" id="BAAAQD010000013">
    <property type="protein sequence ID" value="GAA1535742.1"/>
    <property type="molecule type" value="Genomic_DNA"/>
</dbReference>
<reference evidence="1 2" key="1">
    <citation type="journal article" date="2019" name="Int. J. Syst. Evol. Microbiol.">
        <title>The Global Catalogue of Microorganisms (GCM) 10K type strain sequencing project: providing services to taxonomists for standard genome sequencing and annotation.</title>
        <authorList>
            <consortium name="The Broad Institute Genomics Platform"/>
            <consortium name="The Broad Institute Genome Sequencing Center for Infectious Disease"/>
            <person name="Wu L."/>
            <person name="Ma J."/>
        </authorList>
    </citation>
    <scope>NUCLEOTIDE SEQUENCE [LARGE SCALE GENOMIC DNA]</scope>
    <source>
        <strain evidence="1 2">JCM 15933</strain>
    </source>
</reference>
<keyword evidence="2" id="KW-1185">Reference proteome</keyword>
<evidence type="ECO:0008006" key="3">
    <source>
        <dbReference type="Google" id="ProtNLM"/>
    </source>
</evidence>
<proteinExistence type="predicted"/>
<sequence length="126" mass="14601">MRCGHNFRSCGGRWSVDESFQAGKSQVGLDQHQVRRWNSWHRFTTLAMAALAVLTICAADAATHAPAAADLIDLTVNEIRRLLNTLVIQPIRDRAHRLRWSQWRRRHQARARRAHYARRLSLELQP</sequence>
<dbReference type="Proteomes" id="UP001501470">
    <property type="component" value="Unassembled WGS sequence"/>
</dbReference>